<organism evidence="5 6">
    <name type="scientific">Caldimonas brevitalea</name>
    <dbReference type="NCBI Taxonomy" id="413882"/>
    <lineage>
        <taxon>Bacteria</taxon>
        <taxon>Pseudomonadati</taxon>
        <taxon>Pseudomonadota</taxon>
        <taxon>Betaproteobacteria</taxon>
        <taxon>Burkholderiales</taxon>
        <taxon>Sphaerotilaceae</taxon>
        <taxon>Caldimonas</taxon>
    </lineage>
</organism>
<keyword evidence="6" id="KW-1185">Reference proteome</keyword>
<dbReference type="AlphaFoldDB" id="A0A0G3BVB5"/>
<dbReference type="KEGG" id="pbh:AAW51_3789"/>
<proteinExistence type="predicted"/>
<dbReference type="PANTHER" id="PTHR10434:SF66">
    <property type="entry name" value="PHOSPHOLIPID_GLYCEROL ACYLTRANSFERASE DOMAIN-CONTAINING PROTEIN"/>
    <property type="match status" value="1"/>
</dbReference>
<evidence type="ECO:0000259" key="4">
    <source>
        <dbReference type="SMART" id="SM00563"/>
    </source>
</evidence>
<keyword evidence="3 5" id="KW-0012">Acyltransferase</keyword>
<evidence type="ECO:0000313" key="6">
    <source>
        <dbReference type="Proteomes" id="UP000035352"/>
    </source>
</evidence>
<protein>
    <submittedName>
        <fullName evidence="5">Acyltransferase</fullName>
    </submittedName>
</protein>
<gene>
    <name evidence="5" type="ORF">AAW51_3789</name>
</gene>
<evidence type="ECO:0000313" key="5">
    <source>
        <dbReference type="EMBL" id="AKJ30480.1"/>
    </source>
</evidence>
<dbReference type="Proteomes" id="UP000035352">
    <property type="component" value="Chromosome"/>
</dbReference>
<dbReference type="CDD" id="cd07989">
    <property type="entry name" value="LPLAT_AGPAT-like"/>
    <property type="match status" value="1"/>
</dbReference>
<name>A0A0G3BVB5_9BURK</name>
<evidence type="ECO:0000256" key="3">
    <source>
        <dbReference type="ARBA" id="ARBA00023315"/>
    </source>
</evidence>
<accession>A0A0G3BVB5</accession>
<dbReference type="GO" id="GO:0006654">
    <property type="term" value="P:phosphatidic acid biosynthetic process"/>
    <property type="evidence" value="ECO:0007669"/>
    <property type="project" value="TreeGrafter"/>
</dbReference>
<dbReference type="PANTHER" id="PTHR10434">
    <property type="entry name" value="1-ACYL-SN-GLYCEROL-3-PHOSPHATE ACYLTRANSFERASE"/>
    <property type="match status" value="1"/>
</dbReference>
<evidence type="ECO:0000256" key="2">
    <source>
        <dbReference type="ARBA" id="ARBA00022679"/>
    </source>
</evidence>
<comment type="pathway">
    <text evidence="1">Lipid metabolism.</text>
</comment>
<dbReference type="Pfam" id="PF01553">
    <property type="entry name" value="Acyltransferase"/>
    <property type="match status" value="1"/>
</dbReference>
<dbReference type="SMART" id="SM00563">
    <property type="entry name" value="PlsC"/>
    <property type="match status" value="1"/>
</dbReference>
<dbReference type="GO" id="GO:0003841">
    <property type="term" value="F:1-acylglycerol-3-phosphate O-acyltransferase activity"/>
    <property type="evidence" value="ECO:0007669"/>
    <property type="project" value="TreeGrafter"/>
</dbReference>
<keyword evidence="2 5" id="KW-0808">Transferase</keyword>
<dbReference type="STRING" id="413882.AAW51_3789"/>
<sequence length="261" mass="29472">MFMHVLLTAWLYLLLLCLGLLSLSWNTVAFVLYPLLPRERGRVIGRAAIAYAYRWYWACARASGLMRIDASTLDALRDEPGGLIIAANHPTMLDALLIVARLPRSVCIMKASLMRNVFLGAGARLARYIRNDSPRKLVRRSIASLQEGGQLVLFPEGTRTERRPLNAFRPGITMIAHKARVPIQTVFIETDTPYLGKGWPIWRLPQLPIVFKVRLGQRFEPRADHAAALAELEDYFRRELSVVRPSEGARTAVHSTEEVTQ</sequence>
<dbReference type="EMBL" id="CP011371">
    <property type="protein sequence ID" value="AKJ30480.1"/>
    <property type="molecule type" value="Genomic_DNA"/>
</dbReference>
<reference evidence="5 6" key="1">
    <citation type="submission" date="2015-05" db="EMBL/GenBank/DDBJ databases">
        <authorList>
            <person name="Tang B."/>
            <person name="Yu Y."/>
        </authorList>
    </citation>
    <scope>NUCLEOTIDE SEQUENCE [LARGE SCALE GENOMIC DNA]</scope>
    <source>
        <strain evidence="5 6">DSM 7029</strain>
    </source>
</reference>
<evidence type="ECO:0000256" key="1">
    <source>
        <dbReference type="ARBA" id="ARBA00005189"/>
    </source>
</evidence>
<dbReference type="SUPFAM" id="SSF69593">
    <property type="entry name" value="Glycerol-3-phosphate (1)-acyltransferase"/>
    <property type="match status" value="1"/>
</dbReference>
<dbReference type="PATRIC" id="fig|413882.6.peg.3955"/>
<feature type="domain" description="Phospholipid/glycerol acyltransferase" evidence="4">
    <location>
        <begin position="83"/>
        <end position="191"/>
    </location>
</feature>
<dbReference type="InterPro" id="IPR002123">
    <property type="entry name" value="Plipid/glycerol_acylTrfase"/>
</dbReference>